<dbReference type="FunFam" id="3.40.50.720:FF:000084">
    <property type="entry name" value="Short-chain dehydrogenase reductase"/>
    <property type="match status" value="1"/>
</dbReference>
<dbReference type="EMBL" id="BARU01037605">
    <property type="protein sequence ID" value="GAH89043.1"/>
    <property type="molecule type" value="Genomic_DNA"/>
</dbReference>
<sequence length="173" mass="19005">MDKYGKIDILFNNAGVVLPGRIDNISTKDWDRTMAVNVRGIYLVSKYAIPYLKKTKGTIINNASSVAFKGVKERAAYTASKGAVLSMTRAMAIDYIEDRIRVNCICPGTTDTPSLAKRLAKFEHPEEARRQFIARQLLGRLGSPEEIAEGVLFLALNKFCTGISLSIDGGMTV</sequence>
<dbReference type="Gene3D" id="3.40.50.720">
    <property type="entry name" value="NAD(P)-binding Rossmann-like Domain"/>
    <property type="match status" value="1"/>
</dbReference>
<evidence type="ECO:0000313" key="3">
    <source>
        <dbReference type="EMBL" id="GAH89043.1"/>
    </source>
</evidence>
<dbReference type="PRINTS" id="PR00080">
    <property type="entry name" value="SDRFAMILY"/>
</dbReference>
<reference evidence="3" key="1">
    <citation type="journal article" date="2014" name="Front. Microbiol.">
        <title>High frequency of phylogenetically diverse reductive dehalogenase-homologous genes in deep subseafloor sedimentary metagenomes.</title>
        <authorList>
            <person name="Kawai M."/>
            <person name="Futagami T."/>
            <person name="Toyoda A."/>
            <person name="Takaki Y."/>
            <person name="Nishi S."/>
            <person name="Hori S."/>
            <person name="Arai W."/>
            <person name="Tsubouchi T."/>
            <person name="Morono Y."/>
            <person name="Uchiyama I."/>
            <person name="Ito T."/>
            <person name="Fujiyama A."/>
            <person name="Inagaki F."/>
            <person name="Takami H."/>
        </authorList>
    </citation>
    <scope>NUCLEOTIDE SEQUENCE</scope>
    <source>
        <strain evidence="3">Expedition CK06-06</strain>
    </source>
</reference>
<accession>X1L4G9</accession>
<dbReference type="PROSITE" id="PS00061">
    <property type="entry name" value="ADH_SHORT"/>
    <property type="match status" value="1"/>
</dbReference>
<dbReference type="PANTHER" id="PTHR43477">
    <property type="entry name" value="DIHYDROANTICAPSIN 7-DEHYDROGENASE"/>
    <property type="match status" value="1"/>
</dbReference>
<protein>
    <recommendedName>
        <fullName evidence="4">Short-chain dehydrogenase/reductase SDR</fullName>
    </recommendedName>
</protein>
<dbReference type="InterPro" id="IPR051122">
    <property type="entry name" value="SDR_DHRS6-like"/>
</dbReference>
<organism evidence="3">
    <name type="scientific">marine sediment metagenome</name>
    <dbReference type="NCBI Taxonomy" id="412755"/>
    <lineage>
        <taxon>unclassified sequences</taxon>
        <taxon>metagenomes</taxon>
        <taxon>ecological metagenomes</taxon>
    </lineage>
</organism>
<comment type="similarity">
    <text evidence="1">Belongs to the short-chain dehydrogenases/reductases (SDR) family.</text>
</comment>
<dbReference type="InterPro" id="IPR020904">
    <property type="entry name" value="Sc_DH/Rdtase_CS"/>
</dbReference>
<name>X1L4G9_9ZZZZ</name>
<dbReference type="PRINTS" id="PR00081">
    <property type="entry name" value="GDHRDH"/>
</dbReference>
<evidence type="ECO:0000256" key="2">
    <source>
        <dbReference type="ARBA" id="ARBA00023002"/>
    </source>
</evidence>
<proteinExistence type="inferred from homology"/>
<gene>
    <name evidence="3" type="ORF">S03H2_58555</name>
</gene>
<evidence type="ECO:0008006" key="4">
    <source>
        <dbReference type="Google" id="ProtNLM"/>
    </source>
</evidence>
<dbReference type="InterPro" id="IPR036291">
    <property type="entry name" value="NAD(P)-bd_dom_sf"/>
</dbReference>
<dbReference type="SUPFAM" id="SSF51735">
    <property type="entry name" value="NAD(P)-binding Rossmann-fold domains"/>
    <property type="match status" value="1"/>
</dbReference>
<dbReference type="GO" id="GO:0016491">
    <property type="term" value="F:oxidoreductase activity"/>
    <property type="evidence" value="ECO:0007669"/>
    <property type="project" value="UniProtKB-KW"/>
</dbReference>
<dbReference type="PANTHER" id="PTHR43477:SF1">
    <property type="entry name" value="DIHYDROANTICAPSIN 7-DEHYDROGENASE"/>
    <property type="match status" value="1"/>
</dbReference>
<dbReference type="Pfam" id="PF13561">
    <property type="entry name" value="adh_short_C2"/>
    <property type="match status" value="1"/>
</dbReference>
<dbReference type="AlphaFoldDB" id="X1L4G9"/>
<evidence type="ECO:0000256" key="1">
    <source>
        <dbReference type="ARBA" id="ARBA00006484"/>
    </source>
</evidence>
<keyword evidence="2" id="KW-0560">Oxidoreductase</keyword>
<comment type="caution">
    <text evidence="3">The sequence shown here is derived from an EMBL/GenBank/DDBJ whole genome shotgun (WGS) entry which is preliminary data.</text>
</comment>
<dbReference type="InterPro" id="IPR002347">
    <property type="entry name" value="SDR_fam"/>
</dbReference>